<protein>
    <submittedName>
        <fullName evidence="1">Uncharacterized protein</fullName>
    </submittedName>
</protein>
<reference evidence="1 2" key="1">
    <citation type="submission" date="2024-07" db="EMBL/GenBank/DDBJ databases">
        <title>Section-level genome sequencing and comparative genomics of Aspergillus sections Usti and Cavernicolus.</title>
        <authorList>
            <consortium name="Lawrence Berkeley National Laboratory"/>
            <person name="Nybo J.L."/>
            <person name="Vesth T.C."/>
            <person name="Theobald S."/>
            <person name="Frisvad J.C."/>
            <person name="Larsen T.O."/>
            <person name="Kjaerboelling I."/>
            <person name="Rothschild-Mancinelli K."/>
            <person name="Lyhne E.K."/>
            <person name="Kogle M.E."/>
            <person name="Barry K."/>
            <person name="Clum A."/>
            <person name="Na H."/>
            <person name="Ledsgaard L."/>
            <person name="Lin J."/>
            <person name="Lipzen A."/>
            <person name="Kuo A."/>
            <person name="Riley R."/>
            <person name="Mondo S."/>
            <person name="LaButti K."/>
            <person name="Haridas S."/>
            <person name="Pangalinan J."/>
            <person name="Salamov A.A."/>
            <person name="Simmons B.A."/>
            <person name="Magnuson J.K."/>
            <person name="Chen J."/>
            <person name="Drula E."/>
            <person name="Henrissat B."/>
            <person name="Wiebenga A."/>
            <person name="Lubbers R.J."/>
            <person name="Gomes A.C."/>
            <person name="Macurrencykelacurrency M.R."/>
            <person name="Stajich J."/>
            <person name="Grigoriev I.V."/>
            <person name="Mortensen U.H."/>
            <person name="De vries R.P."/>
            <person name="Baker S.E."/>
            <person name="Andersen M.R."/>
        </authorList>
    </citation>
    <scope>NUCLEOTIDE SEQUENCE [LARGE SCALE GENOMIC DNA]</scope>
    <source>
        <strain evidence="1 2">CBS 756.74</strain>
    </source>
</reference>
<gene>
    <name evidence="1" type="ORF">BJX68DRAFT_261692</name>
</gene>
<comment type="caution">
    <text evidence="1">The sequence shown here is derived from an EMBL/GenBank/DDBJ whole genome shotgun (WGS) entry which is preliminary data.</text>
</comment>
<evidence type="ECO:0000313" key="2">
    <source>
        <dbReference type="Proteomes" id="UP001610444"/>
    </source>
</evidence>
<dbReference type="RefSeq" id="XP_070904182.1">
    <property type="nucleotide sequence ID" value="XM_071044208.1"/>
</dbReference>
<evidence type="ECO:0000313" key="1">
    <source>
        <dbReference type="EMBL" id="KAL2859248.1"/>
    </source>
</evidence>
<dbReference type="Proteomes" id="UP001610444">
    <property type="component" value="Unassembled WGS sequence"/>
</dbReference>
<dbReference type="EMBL" id="JBFXLR010000003">
    <property type="protein sequence ID" value="KAL2859248.1"/>
    <property type="molecule type" value="Genomic_DNA"/>
</dbReference>
<accession>A0ABR4L3W0</accession>
<keyword evidence="2" id="KW-1185">Reference proteome</keyword>
<proteinExistence type="predicted"/>
<organism evidence="1 2">
    <name type="scientific">Aspergillus pseudodeflectus</name>
    <dbReference type="NCBI Taxonomy" id="176178"/>
    <lineage>
        <taxon>Eukaryota</taxon>
        <taxon>Fungi</taxon>
        <taxon>Dikarya</taxon>
        <taxon>Ascomycota</taxon>
        <taxon>Pezizomycotina</taxon>
        <taxon>Eurotiomycetes</taxon>
        <taxon>Eurotiomycetidae</taxon>
        <taxon>Eurotiales</taxon>
        <taxon>Aspergillaceae</taxon>
        <taxon>Aspergillus</taxon>
        <taxon>Aspergillus subgen. Nidulantes</taxon>
    </lineage>
</organism>
<name>A0ABR4L3W0_9EURO</name>
<sequence>MSLNHDRCSNYTGSSPPTGLDDSAYFCYVPIYAHWNATDDDEPDPLAILRGCCEDPSENVGLYGRDNCEAYCVATESTLGNLETCLRQSRGIQGFGCESAAVGRNGVSPGWVVWLVVGLVVGGVLGG</sequence>
<dbReference type="GeneID" id="98159372"/>